<dbReference type="InterPro" id="IPR016039">
    <property type="entry name" value="Thiolase-like"/>
</dbReference>
<dbReference type="InterPro" id="IPR057326">
    <property type="entry name" value="KR_dom"/>
</dbReference>
<dbReference type="PANTHER" id="PTHR43775:SF51">
    <property type="entry name" value="INACTIVE PHENOLPHTHIOCEROL SYNTHESIS POLYKETIDE SYNTHASE TYPE I PKS1-RELATED"/>
    <property type="match status" value="1"/>
</dbReference>
<dbReference type="InterPro" id="IPR050091">
    <property type="entry name" value="PKS_NRPS_Biosynth_Enz"/>
</dbReference>
<dbReference type="InterPro" id="IPR014031">
    <property type="entry name" value="Ketoacyl_synth_C"/>
</dbReference>
<dbReference type="InterPro" id="IPR009081">
    <property type="entry name" value="PP-bd_ACP"/>
</dbReference>
<dbReference type="GO" id="GO:0031177">
    <property type="term" value="F:phosphopantetheine binding"/>
    <property type="evidence" value="ECO:0007669"/>
    <property type="project" value="InterPro"/>
</dbReference>
<evidence type="ECO:0000256" key="8">
    <source>
        <dbReference type="ARBA" id="ARBA00029454"/>
    </source>
</evidence>
<dbReference type="GO" id="GO:0016874">
    <property type="term" value="F:ligase activity"/>
    <property type="evidence" value="ECO:0007669"/>
    <property type="project" value="UniProtKB-KW"/>
</dbReference>
<keyword evidence="2" id="KW-0596">Phosphopantetheine</keyword>
<dbReference type="SUPFAM" id="SSF51735">
    <property type="entry name" value="NAD(P)-binding Rossmann-fold domains"/>
    <property type="match status" value="3"/>
</dbReference>
<dbReference type="InterPro" id="IPR020806">
    <property type="entry name" value="PKS_PP-bd"/>
</dbReference>
<keyword evidence="6" id="KW-0949">S-adenosyl-L-methionine</keyword>
<dbReference type="Pfam" id="PF00109">
    <property type="entry name" value="ketoacyl-synt"/>
    <property type="match status" value="1"/>
</dbReference>
<dbReference type="InterPro" id="IPR045851">
    <property type="entry name" value="AMP-bd_C_sf"/>
</dbReference>
<dbReference type="CDD" id="cd00833">
    <property type="entry name" value="PKS"/>
    <property type="match status" value="1"/>
</dbReference>
<keyword evidence="7" id="KW-0511">Multifunctional enzyme</keyword>
<dbReference type="InterPro" id="IPR016035">
    <property type="entry name" value="Acyl_Trfase/lysoPLipase"/>
</dbReference>
<dbReference type="InterPro" id="IPR013120">
    <property type="entry name" value="FAR_NAD-bd"/>
</dbReference>
<feature type="domain" description="Carrier" evidence="9">
    <location>
        <begin position="527"/>
        <end position="602"/>
    </location>
</feature>
<dbReference type="Gene3D" id="3.30.300.30">
    <property type="match status" value="1"/>
</dbReference>
<dbReference type="Pfam" id="PF00550">
    <property type="entry name" value="PP-binding"/>
    <property type="match status" value="2"/>
</dbReference>
<dbReference type="GO" id="GO:0006633">
    <property type="term" value="P:fatty acid biosynthetic process"/>
    <property type="evidence" value="ECO:0007669"/>
    <property type="project" value="TreeGrafter"/>
</dbReference>
<evidence type="ECO:0000256" key="3">
    <source>
        <dbReference type="ARBA" id="ARBA00022553"/>
    </source>
</evidence>
<dbReference type="CDD" id="cd05930">
    <property type="entry name" value="A_NRPS"/>
    <property type="match status" value="1"/>
</dbReference>
<dbReference type="Gene3D" id="2.30.38.10">
    <property type="entry name" value="Luciferase, Domain 3"/>
    <property type="match status" value="1"/>
</dbReference>
<evidence type="ECO:0000256" key="4">
    <source>
        <dbReference type="ARBA" id="ARBA00022598"/>
    </source>
</evidence>
<dbReference type="Gene3D" id="3.30.70.3290">
    <property type="match status" value="1"/>
</dbReference>
<dbReference type="InterPro" id="IPR006162">
    <property type="entry name" value="Ppantetheine_attach_site"/>
</dbReference>
<evidence type="ECO:0000256" key="1">
    <source>
        <dbReference type="ARBA" id="ARBA00004685"/>
    </source>
</evidence>
<dbReference type="InterPro" id="IPR020841">
    <property type="entry name" value="PKS_Beta-ketoAc_synthase_dom"/>
</dbReference>
<dbReference type="InterPro" id="IPR014043">
    <property type="entry name" value="Acyl_transferase_dom"/>
</dbReference>
<evidence type="ECO:0000259" key="9">
    <source>
        <dbReference type="PROSITE" id="PS50075"/>
    </source>
</evidence>
<dbReference type="SUPFAM" id="SSF55048">
    <property type="entry name" value="Probable ACP-binding domain of malonyl-CoA ACP transacylase"/>
    <property type="match status" value="1"/>
</dbReference>
<dbReference type="Gene3D" id="1.10.1200.10">
    <property type="entry name" value="ACP-like"/>
    <property type="match status" value="2"/>
</dbReference>
<dbReference type="InterPro" id="IPR020845">
    <property type="entry name" value="AMP-binding_CS"/>
</dbReference>
<dbReference type="InterPro" id="IPR001227">
    <property type="entry name" value="Ac_transferase_dom_sf"/>
</dbReference>
<keyword evidence="3" id="KW-0597">Phosphoprotein</keyword>
<dbReference type="Pfam" id="PF16197">
    <property type="entry name" value="KAsynt_C_assoc"/>
    <property type="match status" value="1"/>
</dbReference>
<evidence type="ECO:0000313" key="11">
    <source>
        <dbReference type="EMBL" id="AOO87090.1"/>
    </source>
</evidence>
<gene>
    <name evidence="11" type="primary">PKS2</name>
</gene>
<dbReference type="Gene3D" id="3.40.50.720">
    <property type="entry name" value="NAD(P)-binding Rossmann-like Domain"/>
    <property type="match status" value="2"/>
</dbReference>
<reference evidence="11" key="1">
    <citation type="submission" date="2016-02" db="EMBL/GenBank/DDBJ databases">
        <authorList>
            <person name="Wen L."/>
            <person name="He K."/>
            <person name="Yang H."/>
        </authorList>
    </citation>
    <scope>NUCLEOTIDE SEQUENCE</scope>
    <source>
        <strain evidence="11">NA-2</strain>
    </source>
</reference>
<name>A0A1C9HKA1_9PLEO</name>
<keyword evidence="5" id="KW-0808">Transferase</keyword>
<sequence>MAEDDQALLTKFNATDNKSILCFTLPQLFERVAANFPTNVALIHGTTEITYEDLNVRANRLARMLAARGIGRGDVVGVMMERCADLVETLLAVQKAGAAYVPIDPALPTDRIQQMMDDAEPKLVLSSHDAVPALPRWEGVSMTINEARCAINPDCGGEDLDIVVATHDLAYIMYTSGSTGKPKGVEIRHGGLGNLLLSLQQDPGCTSRDRLLAITTISFDMAAVELYLPLICGATVVVASTMETRSPEALVTLMKRHTVTILQATPVTWQMLLDSGWQGEPRLEKIFCGGEALSRRLADQLLACGDAVWNMYGPTEVTVYASIWRVQQGESVLIGRPISNVRLYVLNEDFSLACLDSLGELYIGGAGVAKGYNKNCELSSTRFLPNPFHDGFMYCTGDLARFSAPGKLAVLGRADSQVKIRGYRIELGDIEAAMTEHPIVRTAVVLSRDERLVAYYVQDPKACDTGIELKGTPALENVLRTWLAGRLPPYMVPAFFVELDEFPQTPNGKIDRKALPDPTECRTILAGPANDLELRITLAWAETLGHNRIDVNDNFFEIGGDSASVIRLQRELKKQLGRPVLAAKLFEHYTVRMLAEHLANAAKVSPATMPMAPKTRSEDEHIAIISMACRLPGGVNTPEDYWELLEGGLHGIVDVPKDRWDATALHGTDRDVRGTSCCDKGGFLETIDSLDASFFGISPLEARQMDPMQYMALETCWEGFERAGYSMKDLRGSQTGVYMGISSIPAYHSTLVRRLDELDGYAITGSAGATLSGRISYILGLEGPSMTVDTACSSSLVATHLACNAIRTGECDLAIAAGVTLMHSPGLHVEFSRLGGMSADGHCRTFSDETEGTGWGEGSAVVLLKRLSDAQRDGDHIHAVLRGTAVNHGGRSATLTTPSGSSQAKLVRTALAASRVQPNDIDYIEAHGTATRLGDPIEITALEDVFRGRSPDEEPLWIGSVKSNLGHTQAAAGLAGVLKVALAMEHGILPKTLHVANPTPAVDWDQAHMRVVQENQLWQRHADGRPRRAGISAFGIGGTNAHVVMEEAPAADLTSTPPSSTFPLNPIPFLISGQTPAALLQQISNLRQHIATTPKGLSDTAFSLACTRNHFRHRTAFVASNKTELLEKLELASASGRLPFQTSDTRGATKDAHLAMLFTGQGCQYPGMGKELSELFPVFHEIIIDIAAHFSGLEKPLLEVMWAEPTSESARLLNRADFAQPALFALEMALWRLWTSWGVQPHMVLGHSIGELAAACAAGVMNLDDACRLVLARGCLMHTLPSIGTMVSLEASAVEVLAAIETLGLNGELDIASHNTPTQTVVSGDVTAAETLSAYFRTQDRKAKKLQVSHAFHSHHIDSILDRFQAVADTVRFNPPKIPIVSSVTGKLAVPGQLEAPTYWVEQARQAVRFSDGISTLREQETDIFLELGPQPVLSGMAATCLADDEEMPTFLPSLHPGKASGSILPLHVAYLHVRNLTIDWRAFLAPFGGRKIALPTYPFQRQRFQPKTERSERAVIIRIDSAQGSKVATPTSTTSSAQDYIQPNGIDDRCHQPATSIDHLQFEISWCQATPKNTHTRGSWGLVSSPENATWAKEVHSSLSSAGINVVEVQKLEEAEKLAGLLQLWDSDTTAPEQARDFTTKALVQLQAAVEMRFTQPLVWVTRQAVGIGNGDRVVNPGAGALWGLIRTAQNEHPELHLRLIDLGEGKVATSILGKALSVEAEPECVVRDSNLFTPQMQRTGMPIPRGVPTQPLLRSDGTVLITGGLGGVGQRVARWLVKVHKIRDLLFISRRGTNTPGAAALVEELSTLGAKATIIAGDLADFDHVQSILNSFNSEKPLRGVIHAAGALKDSMMTALTPQHCDVVFSPKVQGAWNLHMLTQDMDLDMFVMFSSISGIIGTMGQGNYSAANTFLDSLAFMRRARGLAATSIAWGVWAGEGMGAGLKGKAGVRYEQLGLRALASEQGLALLERCLSSRRVLTVAAALDLDKMQTYYQDAGAIPPLYRRLLKGAQSSIPQQSARQDIRDTLAQAPSDQHATIVLLVVREAVAKVLGFASLDDVDPSVPLQDIGIDSLTAVLIRNQLVKLTNINLSVRVVFQYPNLQAFSQYLLSQLEPAVEEAPGGMQSETARVATSLETCDAKSVASAKKGCLDVNLSFDNVKQGIARPETVFLTGATGFVGAFILSELLKSGIATCCLVRAASAIEAKQRLVATLESYELWEPSYALLLTPVVGNIAEPLLGMNEAGFSELAGKVDAICHSAALVDWMRPLEDYLGPNVYATHEVLRLASRGRGKAIHFISSIATLPKYLGHDVTEEEQEYGYATSKYMAERMVAAARWRGAKASVYRLPFVGASASRGSFRLDRGDFLHNLIAGSVEMGSFPLLETDLSAVLPVDFLAKSVVGVMTDDLHRIGLDFDYLRGSAQSFGNFFGLMAEASGDGQVVPFIKWKKRALDYAASFPRSSLARIAAVVDGLDNVSAAEMLKVPTVGDNVFGLDGCPNHPYDAEFACKYLERINLTLALDTSCP</sequence>
<dbReference type="GO" id="GO:0004312">
    <property type="term" value="F:fatty acid synthase activity"/>
    <property type="evidence" value="ECO:0007669"/>
    <property type="project" value="TreeGrafter"/>
</dbReference>
<dbReference type="Gene3D" id="3.40.47.10">
    <property type="match status" value="1"/>
</dbReference>
<comment type="similarity">
    <text evidence="8">Belongs to the NRP synthetase family.</text>
</comment>
<dbReference type="InterPro" id="IPR016036">
    <property type="entry name" value="Malonyl_transacylase_ACP-bd"/>
</dbReference>
<dbReference type="PROSITE" id="PS00455">
    <property type="entry name" value="AMP_BINDING"/>
    <property type="match status" value="1"/>
</dbReference>
<dbReference type="SMART" id="SM00825">
    <property type="entry name" value="PKS_KS"/>
    <property type="match status" value="1"/>
</dbReference>
<evidence type="ECO:0000259" key="10">
    <source>
        <dbReference type="PROSITE" id="PS52004"/>
    </source>
</evidence>
<dbReference type="PROSITE" id="PS52004">
    <property type="entry name" value="KS3_2"/>
    <property type="match status" value="1"/>
</dbReference>
<dbReference type="SUPFAM" id="SSF56801">
    <property type="entry name" value="Acetyl-CoA synthetase-like"/>
    <property type="match status" value="1"/>
</dbReference>
<dbReference type="SUPFAM" id="SSF52151">
    <property type="entry name" value="FabD/lysophospholipase-like"/>
    <property type="match status" value="1"/>
</dbReference>
<feature type="domain" description="Carrier" evidence="9">
    <location>
        <begin position="2039"/>
        <end position="2114"/>
    </location>
</feature>
<evidence type="ECO:0000256" key="7">
    <source>
        <dbReference type="ARBA" id="ARBA00023268"/>
    </source>
</evidence>
<dbReference type="SMART" id="SM00827">
    <property type="entry name" value="PKS_AT"/>
    <property type="match status" value="1"/>
</dbReference>
<dbReference type="Gene3D" id="3.40.50.980">
    <property type="match status" value="2"/>
</dbReference>
<dbReference type="Pfam" id="PF02801">
    <property type="entry name" value="Ketoacyl-synt_C"/>
    <property type="match status" value="1"/>
</dbReference>
<dbReference type="CDD" id="cd08956">
    <property type="entry name" value="KR_3_FAS_SDR_x"/>
    <property type="match status" value="1"/>
</dbReference>
<comment type="pathway">
    <text evidence="1">Mycotoxin biosynthesis.</text>
</comment>
<dbReference type="Pfam" id="PF13193">
    <property type="entry name" value="AMP-binding_C"/>
    <property type="match status" value="1"/>
</dbReference>
<dbReference type="Pfam" id="PF00698">
    <property type="entry name" value="Acyl_transf_1"/>
    <property type="match status" value="1"/>
</dbReference>
<accession>A0A1C9HKA1</accession>
<organism evidence="11">
    <name type="scientific">Alternaria alternantherae</name>
    <dbReference type="NCBI Taxonomy" id="1187899"/>
    <lineage>
        <taxon>Eukaryota</taxon>
        <taxon>Fungi</taxon>
        <taxon>Dikarya</taxon>
        <taxon>Ascomycota</taxon>
        <taxon>Pezizomycotina</taxon>
        <taxon>Dothideomycetes</taxon>
        <taxon>Pleosporomycetidae</taxon>
        <taxon>Pleosporales</taxon>
        <taxon>Pleosporineae</taxon>
        <taxon>Pleosporaceae</taxon>
        <taxon>Alternaria</taxon>
        <taxon>Alternaria sect. Alternantherae</taxon>
    </lineage>
</organism>
<dbReference type="SMART" id="SM00822">
    <property type="entry name" value="PKS_KR"/>
    <property type="match status" value="1"/>
</dbReference>
<protein>
    <submittedName>
        <fullName evidence="11">Polyketide synthase</fullName>
    </submittedName>
</protein>
<dbReference type="Pfam" id="PF08659">
    <property type="entry name" value="KR"/>
    <property type="match status" value="1"/>
</dbReference>
<dbReference type="InterPro" id="IPR014030">
    <property type="entry name" value="Ketoacyl_synth_N"/>
</dbReference>
<dbReference type="InterPro" id="IPR000873">
    <property type="entry name" value="AMP-dep_synth/lig_dom"/>
</dbReference>
<dbReference type="SUPFAM" id="SSF47336">
    <property type="entry name" value="ACP-like"/>
    <property type="match status" value="2"/>
</dbReference>
<dbReference type="Pfam" id="PF00501">
    <property type="entry name" value="AMP-binding"/>
    <property type="match status" value="1"/>
</dbReference>
<dbReference type="Pfam" id="PF22953">
    <property type="entry name" value="SpnB_Rossmann"/>
    <property type="match status" value="1"/>
</dbReference>
<dbReference type="InterPro" id="IPR036291">
    <property type="entry name" value="NAD(P)-bd_dom_sf"/>
</dbReference>
<dbReference type="InterPro" id="IPR025110">
    <property type="entry name" value="AMP-bd_C"/>
</dbReference>
<proteinExistence type="inferred from homology"/>
<dbReference type="InterPro" id="IPR032821">
    <property type="entry name" value="PKS_assoc"/>
</dbReference>
<dbReference type="PANTHER" id="PTHR43775">
    <property type="entry name" value="FATTY ACID SYNTHASE"/>
    <property type="match status" value="1"/>
</dbReference>
<dbReference type="Gene3D" id="3.40.366.10">
    <property type="entry name" value="Malonyl-Coenzyme A Acyl Carrier Protein, domain 2"/>
    <property type="match status" value="1"/>
</dbReference>
<dbReference type="InterPro" id="IPR010071">
    <property type="entry name" value="AA_adenyl_dom"/>
</dbReference>
<evidence type="ECO:0000256" key="2">
    <source>
        <dbReference type="ARBA" id="ARBA00022450"/>
    </source>
</evidence>
<dbReference type="FunFam" id="3.40.47.10:FF:000019">
    <property type="entry name" value="Polyketide synthase type I"/>
    <property type="match status" value="1"/>
</dbReference>
<dbReference type="InterPro" id="IPR013968">
    <property type="entry name" value="PKS_KR"/>
</dbReference>
<dbReference type="PROSITE" id="PS50075">
    <property type="entry name" value="CARRIER"/>
    <property type="match status" value="2"/>
</dbReference>
<dbReference type="InterPro" id="IPR055123">
    <property type="entry name" value="SpnB-like_Rossmann"/>
</dbReference>
<dbReference type="SMART" id="SM00823">
    <property type="entry name" value="PKS_PP"/>
    <property type="match status" value="2"/>
</dbReference>
<dbReference type="GO" id="GO:0044550">
    <property type="term" value="P:secondary metabolite biosynthetic process"/>
    <property type="evidence" value="ECO:0007669"/>
    <property type="project" value="UniProtKB-ARBA"/>
</dbReference>
<feature type="domain" description="Ketosynthase family 3 (KS3)" evidence="10">
    <location>
        <begin position="619"/>
        <end position="1047"/>
    </location>
</feature>
<dbReference type="SMART" id="SM01294">
    <property type="entry name" value="PKS_PP_betabranch"/>
    <property type="match status" value="1"/>
</dbReference>
<dbReference type="NCBIfam" id="TIGR01733">
    <property type="entry name" value="AA-adenyl-dom"/>
    <property type="match status" value="1"/>
</dbReference>
<evidence type="ECO:0000256" key="5">
    <source>
        <dbReference type="ARBA" id="ARBA00022679"/>
    </source>
</evidence>
<evidence type="ECO:0000256" key="6">
    <source>
        <dbReference type="ARBA" id="ARBA00022691"/>
    </source>
</evidence>
<dbReference type="PROSITE" id="PS00012">
    <property type="entry name" value="PHOSPHOPANTETHEINE"/>
    <property type="match status" value="1"/>
</dbReference>
<dbReference type="FunFam" id="3.40.50.980:FF:000001">
    <property type="entry name" value="Non-ribosomal peptide synthetase"/>
    <property type="match status" value="1"/>
</dbReference>
<dbReference type="SUPFAM" id="SSF53901">
    <property type="entry name" value="Thiolase-like"/>
    <property type="match status" value="1"/>
</dbReference>
<dbReference type="EMBL" id="KU728644">
    <property type="protein sequence ID" value="AOO87090.1"/>
    <property type="molecule type" value="Genomic_DNA"/>
</dbReference>
<keyword evidence="4" id="KW-0436">Ligase</keyword>
<dbReference type="Pfam" id="PF07993">
    <property type="entry name" value="NAD_binding_4"/>
    <property type="match status" value="1"/>
</dbReference>
<dbReference type="InterPro" id="IPR036736">
    <property type="entry name" value="ACP-like_sf"/>
</dbReference>